<gene>
    <name evidence="2" type="ORF">DFR76_101871</name>
</gene>
<organism evidence="2 3">
    <name type="scientific">Nocardia pseudobrasiliensis</name>
    <dbReference type="NCBI Taxonomy" id="45979"/>
    <lineage>
        <taxon>Bacteria</taxon>
        <taxon>Bacillati</taxon>
        <taxon>Actinomycetota</taxon>
        <taxon>Actinomycetes</taxon>
        <taxon>Mycobacteriales</taxon>
        <taxon>Nocardiaceae</taxon>
        <taxon>Nocardia</taxon>
    </lineage>
</organism>
<name>A0A370IF61_9NOCA</name>
<dbReference type="AlphaFoldDB" id="A0A370IF61"/>
<dbReference type="Gene3D" id="3.40.710.10">
    <property type="entry name" value="DD-peptidase/beta-lactamase superfamily"/>
    <property type="match status" value="1"/>
</dbReference>
<feature type="chain" id="PRO_5039274723" description="Beta-lactamase class A" evidence="1">
    <location>
        <begin position="20"/>
        <end position="291"/>
    </location>
</feature>
<dbReference type="STRING" id="1210086.GCA_001613105_00724"/>
<keyword evidence="1" id="KW-0732">Signal</keyword>
<keyword evidence="3" id="KW-1185">Reference proteome</keyword>
<comment type="caution">
    <text evidence="2">The sequence shown here is derived from an EMBL/GenBank/DDBJ whole genome shotgun (WGS) entry which is preliminary data.</text>
</comment>
<accession>A0A370IF61</accession>
<feature type="signal peptide" evidence="1">
    <location>
        <begin position="1"/>
        <end position="19"/>
    </location>
</feature>
<dbReference type="RefSeq" id="WP_147287841.1">
    <property type="nucleotide sequence ID" value="NZ_QQBC01000001.1"/>
</dbReference>
<evidence type="ECO:0008006" key="4">
    <source>
        <dbReference type="Google" id="ProtNLM"/>
    </source>
</evidence>
<dbReference type="Proteomes" id="UP000254869">
    <property type="component" value="Unassembled WGS sequence"/>
</dbReference>
<evidence type="ECO:0000313" key="2">
    <source>
        <dbReference type="EMBL" id="RDI69333.1"/>
    </source>
</evidence>
<evidence type="ECO:0000256" key="1">
    <source>
        <dbReference type="SAM" id="SignalP"/>
    </source>
</evidence>
<dbReference type="EMBL" id="QQBC01000001">
    <property type="protein sequence ID" value="RDI69333.1"/>
    <property type="molecule type" value="Genomic_DNA"/>
</dbReference>
<dbReference type="InterPro" id="IPR012338">
    <property type="entry name" value="Beta-lactam/transpept-like"/>
</dbReference>
<protein>
    <recommendedName>
        <fullName evidence="4">Beta-lactamase class A</fullName>
    </recommendedName>
</protein>
<dbReference type="PROSITE" id="PS51257">
    <property type="entry name" value="PROKAR_LIPOPROTEIN"/>
    <property type="match status" value="1"/>
</dbReference>
<sequence length="291" mass="29651">MERPRRFRAVAVLCGIALAAGTTACSSASDGPAAETISRPSTIAGSAVVALPGSLAADFADLQPGLGGRVGLAVAAVGADRVSAMGDWTDGPAWSTMKVPLTLAVLRSNGNTSTWQMSAAITESDNTAADGLWQSLGAPDAAAQAVQSVLREGGDPTTTVPAARARADYSAFGQADWSLSDQARFAAKLPCLPDADSVTTLMSKVVWGQQWGLGRVDSAEFKGGWGPDVNGNYLVRQFGVVTTPSGQVAIALAAQAASGGFDDGTQILNKLATLVNKHLGDLPSGHCPTGR</sequence>
<evidence type="ECO:0000313" key="3">
    <source>
        <dbReference type="Proteomes" id="UP000254869"/>
    </source>
</evidence>
<dbReference type="SUPFAM" id="SSF56601">
    <property type="entry name" value="beta-lactamase/transpeptidase-like"/>
    <property type="match status" value="1"/>
</dbReference>
<reference evidence="2 3" key="1">
    <citation type="submission" date="2018-07" db="EMBL/GenBank/DDBJ databases">
        <title>Genomic Encyclopedia of Type Strains, Phase IV (KMG-IV): sequencing the most valuable type-strain genomes for metagenomic binning, comparative biology and taxonomic classification.</title>
        <authorList>
            <person name="Goeker M."/>
        </authorList>
    </citation>
    <scope>NUCLEOTIDE SEQUENCE [LARGE SCALE GENOMIC DNA]</scope>
    <source>
        <strain evidence="2 3">DSM 44290</strain>
    </source>
</reference>
<proteinExistence type="predicted"/>